<keyword evidence="7" id="KW-1185">Reference proteome</keyword>
<protein>
    <recommendedName>
        <fullName evidence="5">Peptidase S1 domain-containing protein</fullName>
    </recommendedName>
</protein>
<evidence type="ECO:0000256" key="4">
    <source>
        <dbReference type="ARBA" id="ARBA00023157"/>
    </source>
</evidence>
<dbReference type="FunFam" id="2.40.10.10:FF:000006">
    <property type="entry name" value="Serine proteinase stubble"/>
    <property type="match status" value="1"/>
</dbReference>
<evidence type="ECO:0000259" key="5">
    <source>
        <dbReference type="PROSITE" id="PS50240"/>
    </source>
</evidence>
<sequence>MSMYSGKIPIVSFCKKVFDGPENSNEIWRNCNTFIVFAVSDVSCGSSSSSSSSFNAQTERQARIVGGENAVPREFPWLVSITRKGGHFCGGSIINSKFVLTAAHCFCSRNAMMPVKQLRITLGEHDLQAPEEPRSLSSGVDRLIVHEDFECGKWSNDIALLELSSRILWSDSVKPACLPASDAPRSFEGEPAVAAGWGWLGEDMATAGKASILQKVDVNVIEDRTCSQWYASQGKSFRVKYGQMCAGHEFGGRDACGADSGGPLMYSSDNKIIVIGIVSSGIGCARKRLPGIYTRVSEFVPWIVKNLRGG</sequence>
<dbReference type="CDD" id="cd00190">
    <property type="entry name" value="Tryp_SPc"/>
    <property type="match status" value="1"/>
</dbReference>
<dbReference type="InterPro" id="IPR001314">
    <property type="entry name" value="Peptidase_S1A"/>
</dbReference>
<dbReference type="Gene3D" id="2.40.10.10">
    <property type="entry name" value="Trypsin-like serine proteases"/>
    <property type="match status" value="1"/>
</dbReference>
<evidence type="ECO:0000256" key="1">
    <source>
        <dbReference type="ARBA" id="ARBA00022670"/>
    </source>
</evidence>
<gene>
    <name evidence="6" type="ORF">TKK_018135</name>
</gene>
<reference evidence="6 7" key="1">
    <citation type="journal article" date="2024" name="bioRxiv">
        <title>A reference genome for Trichogramma kaykai: A tiny desert-dwelling parasitoid wasp with competing sex-ratio distorters.</title>
        <authorList>
            <person name="Culotta J."/>
            <person name="Lindsey A.R."/>
        </authorList>
    </citation>
    <scope>NUCLEOTIDE SEQUENCE [LARGE SCALE GENOMIC DNA]</scope>
    <source>
        <strain evidence="6 7">KSX58</strain>
    </source>
</reference>
<dbReference type="PRINTS" id="PR00722">
    <property type="entry name" value="CHYMOTRYPSIN"/>
</dbReference>
<evidence type="ECO:0000313" key="7">
    <source>
        <dbReference type="Proteomes" id="UP001627154"/>
    </source>
</evidence>
<dbReference type="InterPro" id="IPR018114">
    <property type="entry name" value="TRYPSIN_HIS"/>
</dbReference>
<dbReference type="SMART" id="SM00020">
    <property type="entry name" value="Tryp_SPc"/>
    <property type="match status" value="1"/>
</dbReference>
<keyword evidence="2" id="KW-0378">Hydrolase</keyword>
<comment type="caution">
    <text evidence="6">The sequence shown here is derived from an EMBL/GenBank/DDBJ whole genome shotgun (WGS) entry which is preliminary data.</text>
</comment>
<dbReference type="InterPro" id="IPR043504">
    <property type="entry name" value="Peptidase_S1_PA_chymotrypsin"/>
</dbReference>
<keyword evidence="4" id="KW-1015">Disulfide bond</keyword>
<dbReference type="Pfam" id="PF00089">
    <property type="entry name" value="Trypsin"/>
    <property type="match status" value="1"/>
</dbReference>
<dbReference type="Proteomes" id="UP001627154">
    <property type="component" value="Unassembled WGS sequence"/>
</dbReference>
<evidence type="ECO:0000256" key="2">
    <source>
        <dbReference type="ARBA" id="ARBA00022801"/>
    </source>
</evidence>
<dbReference type="GO" id="GO:0006508">
    <property type="term" value="P:proteolysis"/>
    <property type="evidence" value="ECO:0007669"/>
    <property type="project" value="UniProtKB-KW"/>
</dbReference>
<accession>A0ABD2VZS7</accession>
<dbReference type="InterPro" id="IPR001254">
    <property type="entry name" value="Trypsin_dom"/>
</dbReference>
<dbReference type="InterPro" id="IPR009003">
    <property type="entry name" value="Peptidase_S1_PA"/>
</dbReference>
<dbReference type="GO" id="GO:0008236">
    <property type="term" value="F:serine-type peptidase activity"/>
    <property type="evidence" value="ECO:0007669"/>
    <property type="project" value="UniProtKB-KW"/>
</dbReference>
<organism evidence="6 7">
    <name type="scientific">Trichogramma kaykai</name>
    <dbReference type="NCBI Taxonomy" id="54128"/>
    <lineage>
        <taxon>Eukaryota</taxon>
        <taxon>Metazoa</taxon>
        <taxon>Ecdysozoa</taxon>
        <taxon>Arthropoda</taxon>
        <taxon>Hexapoda</taxon>
        <taxon>Insecta</taxon>
        <taxon>Pterygota</taxon>
        <taxon>Neoptera</taxon>
        <taxon>Endopterygota</taxon>
        <taxon>Hymenoptera</taxon>
        <taxon>Apocrita</taxon>
        <taxon>Proctotrupomorpha</taxon>
        <taxon>Chalcidoidea</taxon>
        <taxon>Trichogrammatidae</taxon>
        <taxon>Trichogramma</taxon>
    </lineage>
</organism>
<evidence type="ECO:0000256" key="3">
    <source>
        <dbReference type="ARBA" id="ARBA00022825"/>
    </source>
</evidence>
<dbReference type="EMBL" id="JBJJXI010000147">
    <property type="protein sequence ID" value="KAL3386256.1"/>
    <property type="molecule type" value="Genomic_DNA"/>
</dbReference>
<evidence type="ECO:0000313" key="6">
    <source>
        <dbReference type="EMBL" id="KAL3386256.1"/>
    </source>
</evidence>
<dbReference type="PROSITE" id="PS00134">
    <property type="entry name" value="TRYPSIN_HIS"/>
    <property type="match status" value="1"/>
</dbReference>
<dbReference type="PROSITE" id="PS50240">
    <property type="entry name" value="TRYPSIN_DOM"/>
    <property type="match status" value="1"/>
</dbReference>
<name>A0ABD2VZS7_9HYME</name>
<dbReference type="SUPFAM" id="SSF50494">
    <property type="entry name" value="Trypsin-like serine proteases"/>
    <property type="match status" value="1"/>
</dbReference>
<dbReference type="PANTHER" id="PTHR24252:SF7">
    <property type="entry name" value="HYALIN"/>
    <property type="match status" value="1"/>
</dbReference>
<keyword evidence="1" id="KW-0645">Protease</keyword>
<dbReference type="AlphaFoldDB" id="A0ABD2VZS7"/>
<proteinExistence type="predicted"/>
<keyword evidence="3" id="KW-0720">Serine protease</keyword>
<feature type="domain" description="Peptidase S1" evidence="5">
    <location>
        <begin position="64"/>
        <end position="308"/>
    </location>
</feature>
<dbReference type="PANTHER" id="PTHR24252">
    <property type="entry name" value="ACROSIN-RELATED"/>
    <property type="match status" value="1"/>
</dbReference>